<accession>A0A7Z0IJU8</accession>
<feature type="region of interest" description="Disordered" evidence="1">
    <location>
        <begin position="86"/>
        <end position="112"/>
    </location>
</feature>
<feature type="compositionally biased region" description="Basic and acidic residues" evidence="1">
    <location>
        <begin position="103"/>
        <end position="112"/>
    </location>
</feature>
<keyword evidence="3" id="KW-1185">Reference proteome</keyword>
<dbReference type="AlphaFoldDB" id="A0A7Z0IJU8"/>
<evidence type="ECO:0000313" key="3">
    <source>
        <dbReference type="Proteomes" id="UP000527616"/>
    </source>
</evidence>
<protein>
    <submittedName>
        <fullName evidence="2">Uncharacterized protein</fullName>
    </submittedName>
</protein>
<dbReference type="RefSeq" id="WP_179443802.1">
    <property type="nucleotide sequence ID" value="NZ_JACBZS010000001.1"/>
</dbReference>
<reference evidence="2 3" key="1">
    <citation type="submission" date="2020-07" db="EMBL/GenBank/DDBJ databases">
        <title>Sequencing the genomes of 1000 actinobacteria strains.</title>
        <authorList>
            <person name="Klenk H.-P."/>
        </authorList>
    </citation>
    <scope>NUCLEOTIDE SEQUENCE [LARGE SCALE GENOMIC DNA]</scope>
    <source>
        <strain evidence="2 3">DSM 103164</strain>
    </source>
</reference>
<evidence type="ECO:0000256" key="1">
    <source>
        <dbReference type="SAM" id="MobiDB-lite"/>
    </source>
</evidence>
<evidence type="ECO:0000313" key="2">
    <source>
        <dbReference type="EMBL" id="NYI69772.1"/>
    </source>
</evidence>
<dbReference type="EMBL" id="JACBZS010000001">
    <property type="protein sequence ID" value="NYI69772.1"/>
    <property type="molecule type" value="Genomic_DNA"/>
</dbReference>
<name>A0A7Z0IJU8_9ACTN</name>
<comment type="caution">
    <text evidence="2">The sequence shown here is derived from an EMBL/GenBank/DDBJ whole genome shotgun (WGS) entry which is preliminary data.</text>
</comment>
<gene>
    <name evidence="2" type="ORF">GGQ54_000332</name>
</gene>
<organism evidence="2 3">
    <name type="scientific">Naumannella cuiyingiana</name>
    <dbReference type="NCBI Taxonomy" id="1347891"/>
    <lineage>
        <taxon>Bacteria</taxon>
        <taxon>Bacillati</taxon>
        <taxon>Actinomycetota</taxon>
        <taxon>Actinomycetes</taxon>
        <taxon>Propionibacteriales</taxon>
        <taxon>Propionibacteriaceae</taxon>
        <taxon>Naumannella</taxon>
    </lineage>
</organism>
<sequence length="112" mass="12290">MDTIAMIENPVTGSRPAMSTASRTRFACSPRWIAETLVPAAPRVRTRVPSDHLITASMTGDHLITAQMTDDHLITTPMTGDQLITNPTTTDVAPYNGFATEPLRPDRSRRQV</sequence>
<proteinExistence type="predicted"/>
<dbReference type="Proteomes" id="UP000527616">
    <property type="component" value="Unassembled WGS sequence"/>
</dbReference>